<sequence>MNQTGEFIDLAGYHNVRLLWKYGVQQITDLRIEQRVNHHARMVLSGILSEEQGERVIDSSDAGESVTVHQITDDGSVLRTLFQGQLLTRTVRIVRGIFYVTLEAVSWTYELDVQIKRRSFHPADVSYEELIERVIENYKGADVIDTSSEATPLEAFTLQFKETDWAFLKRMASRFGTVLVPEVTANAPKFFFGLPEGRLRELDRHIPYRRKKILHGQEGLNGSPGIGENMITPVTIYSIELEYYCSLGDRLRLPDGALTVVIEAVSEMKQGLLLHTYQLCLEENAVWSRQENSLAAGAVMGAAVCGVERDRVQLKLDLDEKHDTTTDGCWFPYMTTYVAEGHTGWYSMPDLGEHVQLYLPSAREAEAVVRGALRSRDPGRKPEAKAWHNKQGNGFDLVANELRLHAGRGMVIQLDEQSGVKIRSSGSIAIRGGSFSAQAGERWNMEAGEAIYLRGGESSLVLDGESDLRSGLLTQEGSVKAPVHVTDLEPVPEPPLMTVEAYTAAQEAKSQASSASSDNRAQIGQMMSAALSVLGMIPIVGTIGRLAQSALGTLAMMPVASAHTGPGIMNGIIKALYDSTHWTDEEKELRRQMYGELSYLLGKVFTGAKGLREPQTKEKLVNFLIHFSRSVEIGASRIPDEVWETNNRLNRLIERFQAIDTLHLPNQLRKQGMRDILFGRITDPEHYNAWEDNRLSLEDKIMIANGLEEQFHDEPNVRRLNFFFVRERTTYDIPPGFKIGMPKFIKSAISPLKVVNGKLKVWTGDKFFEYKVGQKMVKESFKNGIQGLRESLENMADNNKFGLKVAPAGGYIYSRQGTVKQPSGLTKNQKNYWNVMESTSGKGSQGKGQTEGAGSHPFQNSKYADEIAINGHQKTPSQILLGAKEGKGMTNIGYGDSKTAIEAGKAWVGNGFKEIRDKKTGDLLGFSSEDGLRAFRLQYKPRDGVWKANYQENTRVTNSLRNGKIETLEIRNAHIWITDLKDPSSKWSYNK</sequence>
<evidence type="ECO:0000256" key="1">
    <source>
        <dbReference type="SAM" id="MobiDB-lite"/>
    </source>
</evidence>
<dbReference type="AlphaFoldDB" id="A0AAP9J1C3"/>
<name>A0AAP9J1C3_PANTH</name>
<gene>
    <name evidence="3" type="ORF">FLT43_15600</name>
    <name evidence="2" type="ORF">M5W83_18455</name>
</gene>
<dbReference type="SUPFAM" id="SSF69279">
    <property type="entry name" value="Phage tail proteins"/>
    <property type="match status" value="1"/>
</dbReference>
<dbReference type="EMBL" id="JAMDMM010000035">
    <property type="protein sequence ID" value="MCY9609129.1"/>
    <property type="molecule type" value="Genomic_DNA"/>
</dbReference>
<accession>A0AAP9J1C3</accession>
<protein>
    <submittedName>
        <fullName evidence="2">Phage late control D family protein</fullName>
    </submittedName>
</protein>
<dbReference type="EMBL" id="CP041405">
    <property type="protein sequence ID" value="QDM44736.1"/>
    <property type="molecule type" value="Genomic_DNA"/>
</dbReference>
<dbReference type="Proteomes" id="UP001209276">
    <property type="component" value="Unassembled WGS sequence"/>
</dbReference>
<reference evidence="2 5" key="2">
    <citation type="submission" date="2022-05" db="EMBL/GenBank/DDBJ databases">
        <title>Genome Sequencing of Bee-Associated Microbes.</title>
        <authorList>
            <person name="Dunlap C."/>
        </authorList>
    </citation>
    <scope>NUCLEOTIDE SEQUENCE [LARGE SCALE GENOMIC DNA]</scope>
    <source>
        <strain evidence="2 5">NRRL B-14613</strain>
    </source>
</reference>
<dbReference type="GeneID" id="76997387"/>
<evidence type="ECO:0000313" key="3">
    <source>
        <dbReference type="EMBL" id="QDM44736.1"/>
    </source>
</evidence>
<evidence type="ECO:0000313" key="4">
    <source>
        <dbReference type="Proteomes" id="UP000315377"/>
    </source>
</evidence>
<dbReference type="Gene3D" id="3.55.50.10">
    <property type="entry name" value="Baseplate protein-like domains"/>
    <property type="match status" value="1"/>
</dbReference>
<dbReference type="RefSeq" id="WP_087444288.1">
    <property type="nucleotide sequence ID" value="NZ_CABMNB010000045.1"/>
</dbReference>
<keyword evidence="5" id="KW-1185">Reference proteome</keyword>
<proteinExistence type="predicted"/>
<organism evidence="3 4">
    <name type="scientific">Paenibacillus thiaminolyticus</name>
    <name type="common">Bacillus thiaminolyticus</name>
    <dbReference type="NCBI Taxonomy" id="49283"/>
    <lineage>
        <taxon>Bacteria</taxon>
        <taxon>Bacillati</taxon>
        <taxon>Bacillota</taxon>
        <taxon>Bacilli</taxon>
        <taxon>Bacillales</taxon>
        <taxon>Paenibacillaceae</taxon>
        <taxon>Paenibacillus</taxon>
    </lineage>
</organism>
<feature type="region of interest" description="Disordered" evidence="1">
    <location>
        <begin position="837"/>
        <end position="859"/>
    </location>
</feature>
<reference evidence="3 4" key="1">
    <citation type="submission" date="2019-07" db="EMBL/GenBank/DDBJ databases">
        <title>Paenibacillus thiaminolyticus NRRL B-4156.</title>
        <authorList>
            <person name="Hehnly C."/>
            <person name="Zhang L."/>
        </authorList>
    </citation>
    <scope>NUCLEOTIDE SEQUENCE [LARGE SCALE GENOMIC DNA]</scope>
    <source>
        <strain evidence="3 4">NRRL B-4156</strain>
    </source>
</reference>
<dbReference type="Proteomes" id="UP000315377">
    <property type="component" value="Chromosome"/>
</dbReference>
<evidence type="ECO:0000313" key="5">
    <source>
        <dbReference type="Proteomes" id="UP001209276"/>
    </source>
</evidence>
<evidence type="ECO:0000313" key="2">
    <source>
        <dbReference type="EMBL" id="MCY9609129.1"/>
    </source>
</evidence>